<accession>A0AA37LM54</accession>
<sequence>MGSASTPRANNKLFSPLRLGRMNLEHRVIMSPLTRLRCPGSIPTPVVTEYYTQRATKGGLLITEGMHPSLMVRQFYLSENAGGFYGVPGMFAPEHWKKVTDAVHAKGAFMACQLWHVGRFAVSVSLGGRQPLSSSATNIGYFNRNTPGRIKVPHETAKPMTLQDIKDTIDDYVHAAKCAIEAGFDCVEIVGHNIPWRKRLEADETKASGNGYLLDQFLNSNVNFRTDAYGGNKENRARFTLEVLDAVIAAVGASRVSIRMSPWGTVWVPLDSDPIANFRYVLSEVDKRGIAYVCLIQPRADLLLEEKTKWENMYTAIKEGKVAATIGDLHLRHFQEVLEATPILANGSYDSNNCFEEVEKGQVDAITFGRWFISNPDLVEKLRLGRRLTKWNMATVYATEVVVESEGYTDYPFGEVEDSEAAK</sequence>
<dbReference type="AlphaFoldDB" id="A0AA37LM54"/>
<organism evidence="2 3">
    <name type="scientific">Colletotrichum liriopes</name>
    <dbReference type="NCBI Taxonomy" id="708192"/>
    <lineage>
        <taxon>Eukaryota</taxon>
        <taxon>Fungi</taxon>
        <taxon>Dikarya</taxon>
        <taxon>Ascomycota</taxon>
        <taxon>Pezizomycotina</taxon>
        <taxon>Sordariomycetes</taxon>
        <taxon>Hypocreomycetidae</taxon>
        <taxon>Glomerellales</taxon>
        <taxon>Glomerellaceae</taxon>
        <taxon>Colletotrichum</taxon>
        <taxon>Colletotrichum spaethianum species complex</taxon>
    </lineage>
</organism>
<dbReference type="InterPro" id="IPR001155">
    <property type="entry name" value="OxRdtase_FMN_N"/>
</dbReference>
<name>A0AA37LM54_9PEZI</name>
<dbReference type="Proteomes" id="UP001055172">
    <property type="component" value="Unassembled WGS sequence"/>
</dbReference>
<gene>
    <name evidence="2" type="ORF">ColLi_00294</name>
</gene>
<evidence type="ECO:0000313" key="3">
    <source>
        <dbReference type="Proteomes" id="UP001055172"/>
    </source>
</evidence>
<dbReference type="InterPro" id="IPR045247">
    <property type="entry name" value="Oye-like"/>
</dbReference>
<dbReference type="GO" id="GO:0016491">
    <property type="term" value="F:oxidoreductase activity"/>
    <property type="evidence" value="ECO:0007669"/>
    <property type="project" value="InterPro"/>
</dbReference>
<reference evidence="2 3" key="1">
    <citation type="submission" date="2021-07" db="EMBL/GenBank/DDBJ databases">
        <title>Genome data of Colletotrichum spaethianum.</title>
        <authorList>
            <person name="Utami Y.D."/>
            <person name="Hiruma K."/>
        </authorList>
    </citation>
    <scope>NUCLEOTIDE SEQUENCE [LARGE SCALE GENOMIC DNA]</scope>
    <source>
        <strain evidence="2 3">MAFF 242679</strain>
    </source>
</reference>
<dbReference type="GO" id="GO:0010181">
    <property type="term" value="F:FMN binding"/>
    <property type="evidence" value="ECO:0007669"/>
    <property type="project" value="InterPro"/>
</dbReference>
<evidence type="ECO:0000259" key="1">
    <source>
        <dbReference type="Pfam" id="PF00724"/>
    </source>
</evidence>
<dbReference type="CDD" id="cd02933">
    <property type="entry name" value="OYE_like_FMN"/>
    <property type="match status" value="1"/>
</dbReference>
<dbReference type="InterPro" id="IPR013785">
    <property type="entry name" value="Aldolase_TIM"/>
</dbReference>
<feature type="domain" description="NADH:flavin oxidoreductase/NADH oxidase N-terminal" evidence="1">
    <location>
        <begin position="209"/>
        <end position="387"/>
    </location>
</feature>
<dbReference type="Gene3D" id="3.20.20.70">
    <property type="entry name" value="Aldolase class I"/>
    <property type="match status" value="1"/>
</dbReference>
<keyword evidence="3" id="KW-1185">Reference proteome</keyword>
<protein>
    <submittedName>
        <fullName evidence="2">Flavin oxidoreductase hxnT</fullName>
    </submittedName>
</protein>
<proteinExistence type="predicted"/>
<dbReference type="PANTHER" id="PTHR22893">
    <property type="entry name" value="NADH OXIDOREDUCTASE-RELATED"/>
    <property type="match status" value="1"/>
</dbReference>
<dbReference type="Pfam" id="PF00724">
    <property type="entry name" value="Oxidored_FMN"/>
    <property type="match status" value="2"/>
</dbReference>
<dbReference type="SUPFAM" id="SSF51395">
    <property type="entry name" value="FMN-linked oxidoreductases"/>
    <property type="match status" value="1"/>
</dbReference>
<dbReference type="EMBL" id="BPPX01000001">
    <property type="protein sequence ID" value="GJC77456.1"/>
    <property type="molecule type" value="Genomic_DNA"/>
</dbReference>
<evidence type="ECO:0000313" key="2">
    <source>
        <dbReference type="EMBL" id="GJC77456.1"/>
    </source>
</evidence>
<comment type="caution">
    <text evidence="2">The sequence shown here is derived from an EMBL/GenBank/DDBJ whole genome shotgun (WGS) entry which is preliminary data.</text>
</comment>
<feature type="domain" description="NADH:flavin oxidoreductase/NADH oxidase N-terminal" evidence="1">
    <location>
        <begin position="12"/>
        <end position="193"/>
    </location>
</feature>
<dbReference type="PANTHER" id="PTHR22893:SF93">
    <property type="entry name" value="HYPOTHETICAL OXIDOREDUCTASE (EUROFUNG)"/>
    <property type="match status" value="1"/>
</dbReference>